<accession>A0A6C0IZS9</accession>
<protein>
    <submittedName>
        <fullName evidence="1">Uncharacterized protein</fullName>
    </submittedName>
</protein>
<sequence>MSCIKNICYYLYYNQFLVLSRKYIKMLNFIIQKKQVFKSINNFKNKKK</sequence>
<evidence type="ECO:0000313" key="1">
    <source>
        <dbReference type="EMBL" id="QHT98884.1"/>
    </source>
</evidence>
<dbReference type="AlphaFoldDB" id="A0A6C0IZS9"/>
<dbReference type="EMBL" id="MN740297">
    <property type="protein sequence ID" value="QHT98884.1"/>
    <property type="molecule type" value="Genomic_DNA"/>
</dbReference>
<reference evidence="1" key="1">
    <citation type="journal article" date="2020" name="Nature">
        <title>Giant virus diversity and host interactions through global metagenomics.</title>
        <authorList>
            <person name="Schulz F."/>
            <person name="Roux S."/>
            <person name="Paez-Espino D."/>
            <person name="Jungbluth S."/>
            <person name="Walsh D.A."/>
            <person name="Denef V.J."/>
            <person name="McMahon K.D."/>
            <person name="Konstantinidis K.T."/>
            <person name="Eloe-Fadrosh E.A."/>
            <person name="Kyrpides N.C."/>
            <person name="Woyke T."/>
        </authorList>
    </citation>
    <scope>NUCLEOTIDE SEQUENCE</scope>
    <source>
        <strain evidence="1">GVMAG-M-3300025695-21</strain>
    </source>
</reference>
<name>A0A6C0IZS9_9ZZZZ</name>
<organism evidence="1">
    <name type="scientific">viral metagenome</name>
    <dbReference type="NCBI Taxonomy" id="1070528"/>
    <lineage>
        <taxon>unclassified sequences</taxon>
        <taxon>metagenomes</taxon>
        <taxon>organismal metagenomes</taxon>
    </lineage>
</organism>
<proteinExistence type="predicted"/>